<comment type="similarity">
    <text evidence="6">Belongs to the LPG synthase family.</text>
</comment>
<comment type="function">
    <text evidence="6">Catalyzes the transfer of a lysyl group from L-lysyl-tRNA(Lys) to membrane-bound phosphatidylglycerol (PG), which produces lysylphosphatidylglycerol (LPG), a major component of the bacterial membrane with a positive net charge. LPG synthesis contributes to bacterial virulence as it is involved in the resistance mechanism against cationic antimicrobial peptides (CAMP) produces by the host's immune system (defensins, cathelicidins) and by the competing microorganisms.</text>
</comment>
<feature type="transmembrane region" description="Helical" evidence="6">
    <location>
        <begin position="306"/>
        <end position="327"/>
    </location>
</feature>
<reference evidence="7" key="1">
    <citation type="journal article" date="2018" name="Antonie Van Leeuwenhoek">
        <title>Proteinivorax hydrogeniformans sp. nov., an anaerobic, haloalkaliphilic bacterium fermenting proteinaceous compounds with high hydrogen production.</title>
        <authorList>
            <person name="Boltyanskaya Y."/>
            <person name="Detkova E."/>
            <person name="Pimenov N."/>
            <person name="Kevbrin V."/>
        </authorList>
    </citation>
    <scope>NUCLEOTIDE SEQUENCE</scope>
    <source>
        <strain evidence="7">Z-710</strain>
    </source>
</reference>
<protein>
    <recommendedName>
        <fullName evidence="6">Phosphatidylglycerol lysyltransferase</fullName>
        <ecNumber evidence="6">2.3.2.3</ecNumber>
    </recommendedName>
    <alternativeName>
        <fullName evidence="6">Lysylphosphatidylglycerol synthase</fullName>
    </alternativeName>
</protein>
<keyword evidence="6" id="KW-0046">Antibiotic resistance</keyword>
<dbReference type="AlphaFoldDB" id="A0AAU8HVC9"/>
<evidence type="ECO:0000256" key="5">
    <source>
        <dbReference type="ARBA" id="ARBA00023136"/>
    </source>
</evidence>
<comment type="catalytic activity">
    <reaction evidence="6">
        <text>L-lysyl-tRNA(Lys) + a 1,2-diacyl-sn-glycero-3-phospho-(1'-sn-glycerol) = a 1,2-diacyl-sn-glycero-3-phospho-1'-(3'-O-L-lysyl)-sn-glycerol + tRNA(Lys)</text>
        <dbReference type="Rhea" id="RHEA:10668"/>
        <dbReference type="Rhea" id="RHEA-COMP:9696"/>
        <dbReference type="Rhea" id="RHEA-COMP:9697"/>
        <dbReference type="ChEBI" id="CHEBI:64716"/>
        <dbReference type="ChEBI" id="CHEBI:75792"/>
        <dbReference type="ChEBI" id="CHEBI:78442"/>
        <dbReference type="ChEBI" id="CHEBI:78529"/>
        <dbReference type="EC" id="2.3.2.3"/>
    </reaction>
</comment>
<dbReference type="RefSeq" id="WP_353893871.1">
    <property type="nucleotide sequence ID" value="NZ_CP159485.1"/>
</dbReference>
<keyword evidence="2" id="KW-1003">Cell membrane</keyword>
<keyword evidence="6" id="KW-0443">Lipid metabolism</keyword>
<dbReference type="GO" id="GO:0005886">
    <property type="term" value="C:plasma membrane"/>
    <property type="evidence" value="ECO:0007669"/>
    <property type="project" value="UniProtKB-SubCell"/>
</dbReference>
<evidence type="ECO:0000256" key="2">
    <source>
        <dbReference type="ARBA" id="ARBA00022475"/>
    </source>
</evidence>
<evidence type="ECO:0000256" key="1">
    <source>
        <dbReference type="ARBA" id="ARBA00004651"/>
    </source>
</evidence>
<evidence type="ECO:0000256" key="6">
    <source>
        <dbReference type="RuleBase" id="RU363042"/>
    </source>
</evidence>
<keyword evidence="6" id="KW-0808">Transferase</keyword>
<evidence type="ECO:0000313" key="7">
    <source>
        <dbReference type="EMBL" id="XCI29323.1"/>
    </source>
</evidence>
<feature type="transmembrane region" description="Helical" evidence="6">
    <location>
        <begin position="224"/>
        <end position="247"/>
    </location>
</feature>
<feature type="transmembrane region" description="Helical" evidence="6">
    <location>
        <begin position="139"/>
        <end position="166"/>
    </location>
</feature>
<dbReference type="PANTHER" id="PTHR39087">
    <property type="entry name" value="UPF0104 MEMBRANE PROTEIN MJ1595"/>
    <property type="match status" value="1"/>
</dbReference>
<comment type="subcellular location">
    <subcellularLocation>
        <location evidence="1 6">Cell membrane</location>
        <topology evidence="1 6">Multi-pass membrane protein</topology>
    </subcellularLocation>
</comment>
<organism evidence="7">
    <name type="scientific">Proteinivorax hydrogeniformans</name>
    <dbReference type="NCBI Taxonomy" id="1826727"/>
    <lineage>
        <taxon>Bacteria</taxon>
        <taxon>Bacillati</taxon>
        <taxon>Bacillota</taxon>
        <taxon>Clostridia</taxon>
        <taxon>Eubacteriales</taxon>
        <taxon>Proteinivoracaceae</taxon>
        <taxon>Proteinivorax</taxon>
    </lineage>
</organism>
<keyword evidence="5 6" id="KW-0472">Membrane</keyword>
<name>A0AAU8HVC9_9FIRM</name>
<dbReference type="InterPro" id="IPR022791">
    <property type="entry name" value="L-PG_synthase/AglD"/>
</dbReference>
<dbReference type="Pfam" id="PF03706">
    <property type="entry name" value="LPG_synthase_TM"/>
    <property type="match status" value="1"/>
</dbReference>
<dbReference type="EC" id="2.3.2.3" evidence="6"/>
<evidence type="ECO:0000256" key="4">
    <source>
        <dbReference type="ARBA" id="ARBA00022989"/>
    </source>
</evidence>
<keyword evidence="4 6" id="KW-1133">Transmembrane helix</keyword>
<feature type="transmembrane region" description="Helical" evidence="6">
    <location>
        <begin position="20"/>
        <end position="37"/>
    </location>
</feature>
<gene>
    <name evidence="6" type="primary">mprF</name>
    <name evidence="7" type="ORF">PRVXH_000641</name>
</gene>
<dbReference type="GO" id="GO:0050071">
    <property type="term" value="F:phosphatidylglycerol lysyltransferase activity"/>
    <property type="evidence" value="ECO:0007669"/>
    <property type="project" value="UniProtKB-EC"/>
</dbReference>
<reference evidence="7" key="2">
    <citation type="submission" date="2024-06" db="EMBL/GenBank/DDBJ databases">
        <authorList>
            <person name="Petrova K.O."/>
            <person name="Toshchakov S.V."/>
            <person name="Boltjanskaja Y.V."/>
            <person name="Kevbrin V.V."/>
        </authorList>
    </citation>
    <scope>NUCLEOTIDE SEQUENCE</scope>
    <source>
        <strain evidence="7">Z-710</strain>
    </source>
</reference>
<keyword evidence="3 6" id="KW-0812">Transmembrane</keyword>
<sequence length="347" mass="38506">MFDKTSFCQLRVSKSRVIKCLKALFFISILIYLILNLPDLLIHIKAVSLSTMAGLIVLQLLAMLVIAYQWKLCDKVLDIKPSPEHCPKRNGKLRVMDFWILNSYGKLLEGITPGAKTGGEGLKAVMLVNKFKHTKKDAVILVLIQKSVSLVSFLSILIALCVIFSVQGSHTLINLSNVVKILAIIALAIISLGLILKYISQKNSKYKELLKLDELISTLRKRKFFVFLAFLLGLFNWTLLCSSAFLISLDMELGLSGLQVANATFMGYLFSMIPISPGGIGTYEGAMTLQLSNFNVTYSSALGLSILSRVFTFWIAILISFFTITLIKVKKKGKMINFGSLTALLFS</sequence>
<dbReference type="PANTHER" id="PTHR39087:SF2">
    <property type="entry name" value="UPF0104 MEMBRANE PROTEIN MJ1595"/>
    <property type="match status" value="1"/>
</dbReference>
<accession>A0AAU8HVC9</accession>
<dbReference type="EMBL" id="CP159485">
    <property type="protein sequence ID" value="XCI29323.1"/>
    <property type="molecule type" value="Genomic_DNA"/>
</dbReference>
<feature type="transmembrane region" description="Helical" evidence="6">
    <location>
        <begin position="49"/>
        <end position="70"/>
    </location>
</feature>
<evidence type="ECO:0000256" key="3">
    <source>
        <dbReference type="ARBA" id="ARBA00022692"/>
    </source>
</evidence>
<feature type="transmembrane region" description="Helical" evidence="6">
    <location>
        <begin position="178"/>
        <end position="199"/>
    </location>
</feature>
<dbReference type="GO" id="GO:0006629">
    <property type="term" value="P:lipid metabolic process"/>
    <property type="evidence" value="ECO:0007669"/>
    <property type="project" value="UniProtKB-KW"/>
</dbReference>
<proteinExistence type="inferred from homology"/>
<dbReference type="GO" id="GO:0046677">
    <property type="term" value="P:response to antibiotic"/>
    <property type="evidence" value="ECO:0007669"/>
    <property type="project" value="UniProtKB-KW"/>
</dbReference>
<dbReference type="NCBIfam" id="TIGR00374">
    <property type="entry name" value="flippase-like domain"/>
    <property type="match status" value="1"/>
</dbReference>